<protein>
    <submittedName>
        <fullName evidence="1">Uncharacterized protein</fullName>
    </submittedName>
</protein>
<organism evidence="1 2">
    <name type="scientific">Cichorium intybus</name>
    <name type="common">Chicory</name>
    <dbReference type="NCBI Taxonomy" id="13427"/>
    <lineage>
        <taxon>Eukaryota</taxon>
        <taxon>Viridiplantae</taxon>
        <taxon>Streptophyta</taxon>
        <taxon>Embryophyta</taxon>
        <taxon>Tracheophyta</taxon>
        <taxon>Spermatophyta</taxon>
        <taxon>Magnoliopsida</taxon>
        <taxon>eudicotyledons</taxon>
        <taxon>Gunneridae</taxon>
        <taxon>Pentapetalae</taxon>
        <taxon>asterids</taxon>
        <taxon>campanulids</taxon>
        <taxon>Asterales</taxon>
        <taxon>Asteraceae</taxon>
        <taxon>Cichorioideae</taxon>
        <taxon>Cichorieae</taxon>
        <taxon>Cichoriinae</taxon>
        <taxon>Cichorium</taxon>
    </lineage>
</organism>
<comment type="caution">
    <text evidence="1">The sequence shown here is derived from an EMBL/GenBank/DDBJ whole genome shotgun (WGS) entry which is preliminary data.</text>
</comment>
<dbReference type="Proteomes" id="UP001055811">
    <property type="component" value="Linkage Group LG03"/>
</dbReference>
<proteinExistence type="predicted"/>
<dbReference type="EMBL" id="CM042011">
    <property type="protein sequence ID" value="KAI3767733.1"/>
    <property type="molecule type" value="Genomic_DNA"/>
</dbReference>
<name>A0ACB9FAB7_CICIN</name>
<sequence length="231" mass="26914">MSDPTLPPFSLQDSRSLNHHRSQAMEYNKNEAIMAKEIAEKKMLKNDFEEARNIAMKARNIFPELDNISQLITVCDVHFSSQKKINSAEKDLYGILQIKNLADEETIKKQYRKLALVLHPDKNKFPGSEAAFKLIGEANMILSDKGKRSDYDAKCKQPVKVSVTKPQNRQNYVKKQFVGQNKFNGVNHRPSFWTYCPFCNKKYEYYREFVNRELRCQHCSKRFIANDISAH</sequence>
<evidence type="ECO:0000313" key="2">
    <source>
        <dbReference type="Proteomes" id="UP001055811"/>
    </source>
</evidence>
<evidence type="ECO:0000313" key="1">
    <source>
        <dbReference type="EMBL" id="KAI3767733.1"/>
    </source>
</evidence>
<reference evidence="2" key="1">
    <citation type="journal article" date="2022" name="Mol. Ecol. Resour.">
        <title>The genomes of chicory, endive, great burdock and yacon provide insights into Asteraceae palaeo-polyploidization history and plant inulin production.</title>
        <authorList>
            <person name="Fan W."/>
            <person name="Wang S."/>
            <person name="Wang H."/>
            <person name="Wang A."/>
            <person name="Jiang F."/>
            <person name="Liu H."/>
            <person name="Zhao H."/>
            <person name="Xu D."/>
            <person name="Zhang Y."/>
        </authorList>
    </citation>
    <scope>NUCLEOTIDE SEQUENCE [LARGE SCALE GENOMIC DNA]</scope>
    <source>
        <strain evidence="2">cv. Punajuju</strain>
    </source>
</reference>
<accession>A0ACB9FAB7</accession>
<keyword evidence="2" id="KW-1185">Reference proteome</keyword>
<reference evidence="1 2" key="2">
    <citation type="journal article" date="2022" name="Mol. Ecol. Resour.">
        <title>The genomes of chicory, endive, great burdock and yacon provide insights into Asteraceae paleo-polyploidization history and plant inulin production.</title>
        <authorList>
            <person name="Fan W."/>
            <person name="Wang S."/>
            <person name="Wang H."/>
            <person name="Wang A."/>
            <person name="Jiang F."/>
            <person name="Liu H."/>
            <person name="Zhao H."/>
            <person name="Xu D."/>
            <person name="Zhang Y."/>
        </authorList>
    </citation>
    <scope>NUCLEOTIDE SEQUENCE [LARGE SCALE GENOMIC DNA]</scope>
    <source>
        <strain evidence="2">cv. Punajuju</strain>
        <tissue evidence="1">Leaves</tissue>
    </source>
</reference>
<gene>
    <name evidence="1" type="ORF">L2E82_18103</name>
</gene>